<organism evidence="1 2">
    <name type="scientific">Trifolium medium</name>
    <dbReference type="NCBI Taxonomy" id="97028"/>
    <lineage>
        <taxon>Eukaryota</taxon>
        <taxon>Viridiplantae</taxon>
        <taxon>Streptophyta</taxon>
        <taxon>Embryophyta</taxon>
        <taxon>Tracheophyta</taxon>
        <taxon>Spermatophyta</taxon>
        <taxon>Magnoliopsida</taxon>
        <taxon>eudicotyledons</taxon>
        <taxon>Gunneridae</taxon>
        <taxon>Pentapetalae</taxon>
        <taxon>rosids</taxon>
        <taxon>fabids</taxon>
        <taxon>Fabales</taxon>
        <taxon>Fabaceae</taxon>
        <taxon>Papilionoideae</taxon>
        <taxon>50 kb inversion clade</taxon>
        <taxon>NPAAA clade</taxon>
        <taxon>Hologalegina</taxon>
        <taxon>IRL clade</taxon>
        <taxon>Trifolieae</taxon>
        <taxon>Trifolium</taxon>
    </lineage>
</organism>
<dbReference type="AlphaFoldDB" id="A0A392VCC1"/>
<protein>
    <submittedName>
        <fullName evidence="1">Uncharacterized protein</fullName>
    </submittedName>
</protein>
<keyword evidence="2" id="KW-1185">Reference proteome</keyword>
<reference evidence="1 2" key="1">
    <citation type="journal article" date="2018" name="Front. Plant Sci.">
        <title>Red Clover (Trifolium pratense) and Zigzag Clover (T. medium) - A Picture of Genomic Similarities and Differences.</title>
        <authorList>
            <person name="Dluhosova J."/>
            <person name="Istvanek J."/>
            <person name="Nedelnik J."/>
            <person name="Repkova J."/>
        </authorList>
    </citation>
    <scope>NUCLEOTIDE SEQUENCE [LARGE SCALE GENOMIC DNA]</scope>
    <source>
        <strain evidence="2">cv. 10/8</strain>
        <tissue evidence="1">Leaf</tissue>
    </source>
</reference>
<dbReference type="Proteomes" id="UP000265520">
    <property type="component" value="Unassembled WGS sequence"/>
</dbReference>
<comment type="caution">
    <text evidence="1">The sequence shown here is derived from an EMBL/GenBank/DDBJ whole genome shotgun (WGS) entry which is preliminary data.</text>
</comment>
<feature type="non-terminal residue" evidence="1">
    <location>
        <position position="35"/>
    </location>
</feature>
<sequence>MATWDDPDDDEEVNNLALMATTEASGTNSDSDSEE</sequence>
<evidence type="ECO:0000313" key="1">
    <source>
        <dbReference type="EMBL" id="MCI85974.1"/>
    </source>
</evidence>
<evidence type="ECO:0000313" key="2">
    <source>
        <dbReference type="Proteomes" id="UP000265520"/>
    </source>
</evidence>
<name>A0A392VCC1_9FABA</name>
<dbReference type="EMBL" id="LXQA011128433">
    <property type="protein sequence ID" value="MCI85974.1"/>
    <property type="molecule type" value="Genomic_DNA"/>
</dbReference>
<proteinExistence type="predicted"/>
<accession>A0A392VCC1</accession>